<sequence length="186" mass="20749">MEILGVSYLLTGPTELVSCRIKGLHLVAEVPGGHLGFESFTLPKLRDLGRWWFVLLLVFLLMCLQVVSLRGHGGWSAGFQSHERAFSCTSIGKEDLEDCGSRAAVAKVNSCLRILSQECLSEVLPEVAYHFISFSLFSTTQRQHEVFPGVAYHFLSVSLYLTSRERLAVQTRLGHHQAQCVIETLL</sequence>
<organism evidence="1 2">
    <name type="scientific">Castor canadensis</name>
    <name type="common">American beaver</name>
    <dbReference type="NCBI Taxonomy" id="51338"/>
    <lineage>
        <taxon>Eukaryota</taxon>
        <taxon>Metazoa</taxon>
        <taxon>Chordata</taxon>
        <taxon>Craniata</taxon>
        <taxon>Vertebrata</taxon>
        <taxon>Euteleostomi</taxon>
        <taxon>Mammalia</taxon>
        <taxon>Eutheria</taxon>
        <taxon>Euarchontoglires</taxon>
        <taxon>Glires</taxon>
        <taxon>Rodentia</taxon>
        <taxon>Castorimorpha</taxon>
        <taxon>Castoridae</taxon>
        <taxon>Castor</taxon>
    </lineage>
</organism>
<gene>
    <name evidence="2" type="primary">LOC141419674</name>
</gene>
<evidence type="ECO:0000313" key="2">
    <source>
        <dbReference type="RefSeq" id="XP_073919049.1"/>
    </source>
</evidence>
<proteinExistence type="predicted"/>
<dbReference type="RefSeq" id="XP_073919049.1">
    <property type="nucleotide sequence ID" value="XM_074062948.1"/>
</dbReference>
<name>A0AC58LPG2_CASCN</name>
<accession>A0AC58LPG2</accession>
<reference evidence="2" key="1">
    <citation type="submission" date="2025-08" db="UniProtKB">
        <authorList>
            <consortium name="RefSeq"/>
        </authorList>
    </citation>
    <scope>IDENTIFICATION</scope>
</reference>
<dbReference type="Proteomes" id="UP001732720">
    <property type="component" value="Chromosome X"/>
</dbReference>
<keyword evidence="1" id="KW-1185">Reference proteome</keyword>
<evidence type="ECO:0000313" key="1">
    <source>
        <dbReference type="Proteomes" id="UP001732720"/>
    </source>
</evidence>
<protein>
    <submittedName>
        <fullName evidence="2">Uncharacterized protein isoform X1</fullName>
    </submittedName>
</protein>